<dbReference type="Proteomes" id="UP000309033">
    <property type="component" value="Unassembled WGS sequence"/>
</dbReference>
<evidence type="ECO:0000256" key="2">
    <source>
        <dbReference type="ARBA" id="ARBA00023125"/>
    </source>
</evidence>
<dbReference type="EMBL" id="VANP01000002">
    <property type="protein sequence ID" value="TLP63807.1"/>
    <property type="molecule type" value="Genomic_DNA"/>
</dbReference>
<evidence type="ECO:0000256" key="4">
    <source>
        <dbReference type="SAM" id="MobiDB-lite"/>
    </source>
</evidence>
<dbReference type="SUPFAM" id="SSF46785">
    <property type="entry name" value="Winged helix' DNA-binding domain"/>
    <property type="match status" value="1"/>
</dbReference>
<dbReference type="SMART" id="SM00347">
    <property type="entry name" value="HTH_MARR"/>
    <property type="match status" value="1"/>
</dbReference>
<evidence type="ECO:0000256" key="3">
    <source>
        <dbReference type="ARBA" id="ARBA00023163"/>
    </source>
</evidence>
<feature type="region of interest" description="Disordered" evidence="4">
    <location>
        <begin position="170"/>
        <end position="196"/>
    </location>
</feature>
<gene>
    <name evidence="6" type="ORF">FED44_06060</name>
</gene>
<dbReference type="Pfam" id="PF01047">
    <property type="entry name" value="MarR"/>
    <property type="match status" value="1"/>
</dbReference>
<keyword evidence="3" id="KW-0804">Transcription</keyword>
<feature type="domain" description="HTH marR-type" evidence="5">
    <location>
        <begin position="30"/>
        <end position="162"/>
    </location>
</feature>
<dbReference type="InterPro" id="IPR023187">
    <property type="entry name" value="Tscrpt_reg_MarR-type_CS"/>
</dbReference>
<evidence type="ECO:0000259" key="5">
    <source>
        <dbReference type="PROSITE" id="PS50995"/>
    </source>
</evidence>
<dbReference type="InterPro" id="IPR036388">
    <property type="entry name" value="WH-like_DNA-bd_sf"/>
</dbReference>
<dbReference type="CDD" id="cd00090">
    <property type="entry name" value="HTH_ARSR"/>
    <property type="match status" value="1"/>
</dbReference>
<evidence type="ECO:0000256" key="1">
    <source>
        <dbReference type="ARBA" id="ARBA00023015"/>
    </source>
</evidence>
<evidence type="ECO:0000313" key="7">
    <source>
        <dbReference type="Proteomes" id="UP000309033"/>
    </source>
</evidence>
<dbReference type="InterPro" id="IPR036390">
    <property type="entry name" value="WH_DNA-bd_sf"/>
</dbReference>
<name>A0A5R8ZFD1_9ACTN</name>
<dbReference type="InterPro" id="IPR000835">
    <property type="entry name" value="HTH_MarR-typ"/>
</dbReference>
<reference evidence="6" key="1">
    <citation type="submission" date="2019-05" db="EMBL/GenBank/DDBJ databases">
        <title>Isolation, diversity and antifungal activity of Actinobacteria from wheat.</title>
        <authorList>
            <person name="Yu B."/>
        </authorList>
    </citation>
    <scope>NUCLEOTIDE SEQUENCE [LARGE SCALE GENOMIC DNA]</scope>
    <source>
        <strain evidence="6">NEAU-HEGS1-5</strain>
    </source>
</reference>
<dbReference type="Gene3D" id="1.10.10.10">
    <property type="entry name" value="Winged helix-like DNA-binding domain superfamily/Winged helix DNA-binding domain"/>
    <property type="match status" value="1"/>
</dbReference>
<keyword evidence="2" id="KW-0238">DNA-binding</keyword>
<sequence length="196" mass="20691">MTEARTDGVEACGTTSAAGAGCGGAPGEDPDSLSCLMAQAALGHRVLLAALLAEIGLYPGQDRVLNALWANGPMSQNRLAAAVGIDMSTMTKSLQRLERSGFVSRAPSPRNRRISVVSTTPKGDTLRAEVRRVEEELHRRLSDGLTPEQVETLRSLLGVVRRNVCRETAPSPLPAAELPGTELREADPPATVAASR</sequence>
<evidence type="ECO:0000313" key="6">
    <source>
        <dbReference type="EMBL" id="TLP63807.1"/>
    </source>
</evidence>
<proteinExistence type="predicted"/>
<dbReference type="PRINTS" id="PR00598">
    <property type="entry name" value="HTHMARR"/>
</dbReference>
<dbReference type="PANTHER" id="PTHR42756">
    <property type="entry name" value="TRANSCRIPTIONAL REGULATOR, MARR"/>
    <property type="match status" value="1"/>
</dbReference>
<dbReference type="PROSITE" id="PS50995">
    <property type="entry name" value="HTH_MARR_2"/>
    <property type="match status" value="1"/>
</dbReference>
<keyword evidence="7" id="KW-1185">Reference proteome</keyword>
<dbReference type="PROSITE" id="PS01117">
    <property type="entry name" value="HTH_MARR_1"/>
    <property type="match status" value="1"/>
</dbReference>
<dbReference type="InterPro" id="IPR011991">
    <property type="entry name" value="ArsR-like_HTH"/>
</dbReference>
<dbReference type="GO" id="GO:0003677">
    <property type="term" value="F:DNA binding"/>
    <property type="evidence" value="ECO:0007669"/>
    <property type="project" value="UniProtKB-KW"/>
</dbReference>
<keyword evidence="1" id="KW-0805">Transcription regulation</keyword>
<organism evidence="6 7">
    <name type="scientific">Microbispora triticiradicis</name>
    <dbReference type="NCBI Taxonomy" id="2200763"/>
    <lineage>
        <taxon>Bacteria</taxon>
        <taxon>Bacillati</taxon>
        <taxon>Actinomycetota</taxon>
        <taxon>Actinomycetes</taxon>
        <taxon>Streptosporangiales</taxon>
        <taxon>Streptosporangiaceae</taxon>
        <taxon>Microbispora</taxon>
    </lineage>
</organism>
<comment type="caution">
    <text evidence="6">The sequence shown here is derived from an EMBL/GenBank/DDBJ whole genome shotgun (WGS) entry which is preliminary data.</text>
</comment>
<protein>
    <submittedName>
        <fullName evidence="6">Winged helix-turn-helix transcriptional regulator</fullName>
    </submittedName>
</protein>
<dbReference type="GO" id="GO:0003700">
    <property type="term" value="F:DNA-binding transcription factor activity"/>
    <property type="evidence" value="ECO:0007669"/>
    <property type="project" value="InterPro"/>
</dbReference>
<accession>A0A5R8ZFD1</accession>
<dbReference type="AlphaFoldDB" id="A0A5R8ZFD1"/>
<dbReference type="PROSITE" id="PS51257">
    <property type="entry name" value="PROKAR_LIPOPROTEIN"/>
    <property type="match status" value="1"/>
</dbReference>
<dbReference type="OrthoDB" id="3177763at2"/>
<dbReference type="PANTHER" id="PTHR42756:SF1">
    <property type="entry name" value="TRANSCRIPTIONAL REPRESSOR OF EMRAB OPERON"/>
    <property type="match status" value="1"/>
</dbReference>